<accession>A0A914QYL7</accession>
<dbReference type="GO" id="GO:0004672">
    <property type="term" value="F:protein kinase activity"/>
    <property type="evidence" value="ECO:0007669"/>
    <property type="project" value="InterPro"/>
</dbReference>
<organism evidence="3 4">
    <name type="scientific">Panagrolaimus davidi</name>
    <dbReference type="NCBI Taxonomy" id="227884"/>
    <lineage>
        <taxon>Eukaryota</taxon>
        <taxon>Metazoa</taxon>
        <taxon>Ecdysozoa</taxon>
        <taxon>Nematoda</taxon>
        <taxon>Chromadorea</taxon>
        <taxon>Rhabditida</taxon>
        <taxon>Tylenchina</taxon>
        <taxon>Panagrolaimomorpha</taxon>
        <taxon>Panagrolaimoidea</taxon>
        <taxon>Panagrolaimidae</taxon>
        <taxon>Panagrolaimus</taxon>
    </lineage>
</organism>
<sequence length="348" mass="39216">MSDEDLENELRIRPGATKDEILKCPKREATDERGERRKANCIIQEVTPSTEEENEMGMLGELAEGTFIDSYKIINKLGIGSQGSVYSVEKNGRIYALKIGHSPRAAKELEMETEVLKMATKKQLDHFCKYVDDGTYKKFYKYLAMSQVGKSLAQLLDGKEKFSNGCALIIAKQCFKALSNLHSMGYIHRDLMPSNFAIGLKEKENDGKDGRKNAMDEINNFHKIYLIDLGCCQNPHLTSEKEMNMLGNRNFCSMASHNNFELTYKDDMESLLYVILKFLGLFDGTSGVRNDILPIKQGIMENFKYSGDQVLPGTLPGIVGHIRSLKLGKNADVEYLMKSMDLVFEVGL</sequence>
<feature type="compositionally biased region" description="Basic and acidic residues" evidence="1">
    <location>
        <begin position="8"/>
        <end position="36"/>
    </location>
</feature>
<dbReference type="InterPro" id="IPR011009">
    <property type="entry name" value="Kinase-like_dom_sf"/>
</dbReference>
<protein>
    <submittedName>
        <fullName evidence="4">Protein kinase domain-containing protein</fullName>
    </submittedName>
</protein>
<dbReference type="GO" id="GO:0005524">
    <property type="term" value="F:ATP binding"/>
    <property type="evidence" value="ECO:0007669"/>
    <property type="project" value="InterPro"/>
</dbReference>
<reference evidence="4" key="1">
    <citation type="submission" date="2022-11" db="UniProtKB">
        <authorList>
            <consortium name="WormBaseParasite"/>
        </authorList>
    </citation>
    <scope>IDENTIFICATION</scope>
</reference>
<feature type="domain" description="Protein kinase" evidence="2">
    <location>
        <begin position="71"/>
        <end position="348"/>
    </location>
</feature>
<dbReference type="Pfam" id="PF00069">
    <property type="entry name" value="Pkinase"/>
    <property type="match status" value="1"/>
</dbReference>
<name>A0A914QYL7_9BILA</name>
<dbReference type="InterPro" id="IPR050235">
    <property type="entry name" value="CK1_Ser-Thr_kinase"/>
</dbReference>
<dbReference type="InterPro" id="IPR000719">
    <property type="entry name" value="Prot_kinase_dom"/>
</dbReference>
<dbReference type="Proteomes" id="UP000887578">
    <property type="component" value="Unplaced"/>
</dbReference>
<dbReference type="PROSITE" id="PS50011">
    <property type="entry name" value="PROTEIN_KINASE_DOM"/>
    <property type="match status" value="1"/>
</dbReference>
<keyword evidence="3" id="KW-1185">Reference proteome</keyword>
<dbReference type="WBParaSite" id="PDA_v2.g9428.t1">
    <property type="protein sequence ID" value="PDA_v2.g9428.t1"/>
    <property type="gene ID" value="PDA_v2.g9428"/>
</dbReference>
<evidence type="ECO:0000256" key="1">
    <source>
        <dbReference type="SAM" id="MobiDB-lite"/>
    </source>
</evidence>
<dbReference type="SUPFAM" id="SSF56112">
    <property type="entry name" value="Protein kinase-like (PK-like)"/>
    <property type="match status" value="1"/>
</dbReference>
<evidence type="ECO:0000259" key="2">
    <source>
        <dbReference type="PROSITE" id="PS50011"/>
    </source>
</evidence>
<dbReference type="AlphaFoldDB" id="A0A914QYL7"/>
<evidence type="ECO:0000313" key="4">
    <source>
        <dbReference type="WBParaSite" id="PDA_v2.g9428.t1"/>
    </source>
</evidence>
<feature type="region of interest" description="Disordered" evidence="1">
    <location>
        <begin position="1"/>
        <end position="36"/>
    </location>
</feature>
<proteinExistence type="predicted"/>
<dbReference type="SMART" id="SM00220">
    <property type="entry name" value="S_TKc"/>
    <property type="match status" value="1"/>
</dbReference>
<dbReference type="Gene3D" id="1.10.510.10">
    <property type="entry name" value="Transferase(Phosphotransferase) domain 1"/>
    <property type="match status" value="1"/>
</dbReference>
<dbReference type="PANTHER" id="PTHR11909">
    <property type="entry name" value="CASEIN KINASE-RELATED"/>
    <property type="match status" value="1"/>
</dbReference>
<evidence type="ECO:0000313" key="3">
    <source>
        <dbReference type="Proteomes" id="UP000887578"/>
    </source>
</evidence>